<gene>
    <name evidence="1" type="ORF">E2C01_077817</name>
</gene>
<name>A0A5B7IL57_PORTR</name>
<organism evidence="1 2">
    <name type="scientific">Portunus trituberculatus</name>
    <name type="common">Swimming crab</name>
    <name type="synonym">Neptunus trituberculatus</name>
    <dbReference type="NCBI Taxonomy" id="210409"/>
    <lineage>
        <taxon>Eukaryota</taxon>
        <taxon>Metazoa</taxon>
        <taxon>Ecdysozoa</taxon>
        <taxon>Arthropoda</taxon>
        <taxon>Crustacea</taxon>
        <taxon>Multicrustacea</taxon>
        <taxon>Malacostraca</taxon>
        <taxon>Eumalacostraca</taxon>
        <taxon>Eucarida</taxon>
        <taxon>Decapoda</taxon>
        <taxon>Pleocyemata</taxon>
        <taxon>Brachyura</taxon>
        <taxon>Eubrachyura</taxon>
        <taxon>Portunoidea</taxon>
        <taxon>Portunidae</taxon>
        <taxon>Portuninae</taxon>
        <taxon>Portunus</taxon>
    </lineage>
</organism>
<evidence type="ECO:0000313" key="2">
    <source>
        <dbReference type="Proteomes" id="UP000324222"/>
    </source>
</evidence>
<protein>
    <submittedName>
        <fullName evidence="1">Uncharacterized protein</fullName>
    </submittedName>
</protein>
<dbReference type="Proteomes" id="UP000324222">
    <property type="component" value="Unassembled WGS sequence"/>
</dbReference>
<dbReference type="EMBL" id="VSRR010061594">
    <property type="protein sequence ID" value="MPC83123.1"/>
    <property type="molecule type" value="Genomic_DNA"/>
</dbReference>
<dbReference type="AlphaFoldDB" id="A0A5B7IL57"/>
<evidence type="ECO:0000313" key="1">
    <source>
        <dbReference type="EMBL" id="MPC83123.1"/>
    </source>
</evidence>
<reference evidence="1 2" key="1">
    <citation type="submission" date="2019-05" db="EMBL/GenBank/DDBJ databases">
        <title>Another draft genome of Portunus trituberculatus and its Hox gene families provides insights of decapod evolution.</title>
        <authorList>
            <person name="Jeong J.-H."/>
            <person name="Song I."/>
            <person name="Kim S."/>
            <person name="Choi T."/>
            <person name="Kim D."/>
            <person name="Ryu S."/>
            <person name="Kim W."/>
        </authorList>
    </citation>
    <scope>NUCLEOTIDE SEQUENCE [LARGE SCALE GENOMIC DNA]</scope>
    <source>
        <tissue evidence="1">Muscle</tissue>
    </source>
</reference>
<keyword evidence="2" id="KW-1185">Reference proteome</keyword>
<accession>A0A5B7IL57</accession>
<proteinExistence type="predicted"/>
<comment type="caution">
    <text evidence="1">The sequence shown here is derived from an EMBL/GenBank/DDBJ whole genome shotgun (WGS) entry which is preliminary data.</text>
</comment>
<sequence>MLTSAEDAQPGLGIPIPPHNCTIRKITTTTTLTILMANILGFRTNTGELTGMLQGLA</sequence>